<organism evidence="5 6">
    <name type="scientific">Arachis hypogaea</name>
    <name type="common">Peanut</name>
    <dbReference type="NCBI Taxonomy" id="3818"/>
    <lineage>
        <taxon>Eukaryota</taxon>
        <taxon>Viridiplantae</taxon>
        <taxon>Streptophyta</taxon>
        <taxon>Embryophyta</taxon>
        <taxon>Tracheophyta</taxon>
        <taxon>Spermatophyta</taxon>
        <taxon>Magnoliopsida</taxon>
        <taxon>eudicotyledons</taxon>
        <taxon>Gunneridae</taxon>
        <taxon>Pentapetalae</taxon>
        <taxon>rosids</taxon>
        <taxon>fabids</taxon>
        <taxon>Fabales</taxon>
        <taxon>Fabaceae</taxon>
        <taxon>Papilionoideae</taxon>
        <taxon>50 kb inversion clade</taxon>
        <taxon>dalbergioids sensu lato</taxon>
        <taxon>Dalbergieae</taxon>
        <taxon>Pterocarpus clade</taxon>
        <taxon>Arachis</taxon>
    </lineage>
</organism>
<dbReference type="InterPro" id="IPR003653">
    <property type="entry name" value="Peptidase_C48_C"/>
</dbReference>
<keyword evidence="3" id="KW-0378">Hydrolase</keyword>
<dbReference type="Gene3D" id="3.40.395.10">
    <property type="entry name" value="Adenoviral Proteinase, Chain A"/>
    <property type="match status" value="1"/>
</dbReference>
<comment type="caution">
    <text evidence="5">The sequence shown here is derived from an EMBL/GenBank/DDBJ whole genome shotgun (WGS) entry which is preliminary data.</text>
</comment>
<dbReference type="SUPFAM" id="SSF54001">
    <property type="entry name" value="Cysteine proteinases"/>
    <property type="match status" value="1"/>
</dbReference>
<gene>
    <name evidence="5" type="ORF">Ahy_A07g033848</name>
</gene>
<name>A0A445CAE2_ARAHY</name>
<evidence type="ECO:0000256" key="1">
    <source>
        <dbReference type="ARBA" id="ARBA00005234"/>
    </source>
</evidence>
<comment type="similarity">
    <text evidence="1">Belongs to the peptidase C48 family.</text>
</comment>
<proteinExistence type="inferred from homology"/>
<evidence type="ECO:0000313" key="6">
    <source>
        <dbReference type="Proteomes" id="UP000289738"/>
    </source>
</evidence>
<evidence type="ECO:0000256" key="3">
    <source>
        <dbReference type="ARBA" id="ARBA00022801"/>
    </source>
</evidence>
<keyword evidence="2" id="KW-0645">Protease</keyword>
<evidence type="ECO:0000256" key="2">
    <source>
        <dbReference type="ARBA" id="ARBA00022670"/>
    </source>
</evidence>
<dbReference type="GO" id="GO:0006508">
    <property type="term" value="P:proteolysis"/>
    <property type="evidence" value="ECO:0007669"/>
    <property type="project" value="UniProtKB-KW"/>
</dbReference>
<dbReference type="InterPro" id="IPR038765">
    <property type="entry name" value="Papain-like_cys_pep_sf"/>
</dbReference>
<keyword evidence="6" id="KW-1185">Reference proteome</keyword>
<dbReference type="PROSITE" id="PS50600">
    <property type="entry name" value="ULP_PROTEASE"/>
    <property type="match status" value="1"/>
</dbReference>
<dbReference type="Pfam" id="PF02902">
    <property type="entry name" value="Peptidase_C48"/>
    <property type="match status" value="1"/>
</dbReference>
<sequence length="109" mass="13289">MELWARKCTWEQRIITLKTTWCLPPSFSVRFVMVDVFQHLQIEELIDKYDDYMGKYPSLEYIYIPIQDNEHWYLMVMSLEPKIVFHLDSNLPRERKEPRTESTNTLVLF</sequence>
<accession>A0A445CAE2</accession>
<dbReference type="AlphaFoldDB" id="A0A445CAE2"/>
<protein>
    <recommendedName>
        <fullName evidence="4">Ubiquitin-like protease family profile domain-containing protein</fullName>
    </recommendedName>
</protein>
<reference evidence="5 6" key="1">
    <citation type="submission" date="2019-01" db="EMBL/GenBank/DDBJ databases">
        <title>Sequencing of cultivated peanut Arachis hypogaea provides insights into genome evolution and oil improvement.</title>
        <authorList>
            <person name="Chen X."/>
        </authorList>
    </citation>
    <scope>NUCLEOTIDE SEQUENCE [LARGE SCALE GENOMIC DNA]</scope>
    <source>
        <strain evidence="6">cv. Fuhuasheng</strain>
        <tissue evidence="5">Leaves</tissue>
    </source>
</reference>
<feature type="domain" description="Ubiquitin-like protease family profile" evidence="4">
    <location>
        <begin position="1"/>
        <end position="109"/>
    </location>
</feature>
<dbReference type="Proteomes" id="UP000289738">
    <property type="component" value="Chromosome A07"/>
</dbReference>
<dbReference type="GO" id="GO:0008234">
    <property type="term" value="F:cysteine-type peptidase activity"/>
    <property type="evidence" value="ECO:0007669"/>
    <property type="project" value="InterPro"/>
</dbReference>
<evidence type="ECO:0000313" key="5">
    <source>
        <dbReference type="EMBL" id="RYR47869.1"/>
    </source>
</evidence>
<evidence type="ECO:0000259" key="4">
    <source>
        <dbReference type="PROSITE" id="PS50600"/>
    </source>
</evidence>
<dbReference type="EMBL" id="SDMP01000007">
    <property type="protein sequence ID" value="RYR47869.1"/>
    <property type="molecule type" value="Genomic_DNA"/>
</dbReference>